<name>A0A3D8L3I4_9BACT</name>
<organism evidence="1 2">
    <name type="scientific">Pontibacter diazotrophicus</name>
    <dbReference type="NCBI Taxonomy" id="1400979"/>
    <lineage>
        <taxon>Bacteria</taxon>
        <taxon>Pseudomonadati</taxon>
        <taxon>Bacteroidota</taxon>
        <taxon>Cytophagia</taxon>
        <taxon>Cytophagales</taxon>
        <taxon>Hymenobacteraceae</taxon>
        <taxon>Pontibacter</taxon>
    </lineage>
</organism>
<dbReference type="EMBL" id="QRGR01000035">
    <property type="protein sequence ID" value="RDV11984.1"/>
    <property type="molecule type" value="Genomic_DNA"/>
</dbReference>
<dbReference type="Proteomes" id="UP000256708">
    <property type="component" value="Unassembled WGS sequence"/>
</dbReference>
<gene>
    <name evidence="1" type="ORF">DXT99_22910</name>
</gene>
<proteinExistence type="predicted"/>
<comment type="caution">
    <text evidence="1">The sequence shown here is derived from an EMBL/GenBank/DDBJ whole genome shotgun (WGS) entry which is preliminary data.</text>
</comment>
<dbReference type="AlphaFoldDB" id="A0A3D8L3I4"/>
<reference evidence="2" key="1">
    <citation type="submission" date="2018-08" db="EMBL/GenBank/DDBJ databases">
        <authorList>
            <person name="Liu Z.-W."/>
            <person name="Du Z.-J."/>
        </authorList>
    </citation>
    <scope>NUCLEOTIDE SEQUENCE [LARGE SCALE GENOMIC DNA]</scope>
    <source>
        <strain evidence="2">H4X</strain>
    </source>
</reference>
<sequence>MMDFYSLIYQIEPLLERHENFYAPSAEVLPLSIAFPFSSLAEKLSKCSYFQIITLTNDQEPQSTGFYIATSLFCIIKINILRLFNLHERIFTLSFGNQISDMNKHIHLNHTC</sequence>
<evidence type="ECO:0000313" key="2">
    <source>
        <dbReference type="Proteomes" id="UP000256708"/>
    </source>
</evidence>
<accession>A0A3D8L3I4</accession>
<keyword evidence="2" id="KW-1185">Reference proteome</keyword>
<evidence type="ECO:0000313" key="1">
    <source>
        <dbReference type="EMBL" id="RDV11984.1"/>
    </source>
</evidence>
<protein>
    <submittedName>
        <fullName evidence="1">Uncharacterized protein</fullName>
    </submittedName>
</protein>